<evidence type="ECO:0000313" key="4">
    <source>
        <dbReference type="Proteomes" id="UP000015101"/>
    </source>
</evidence>
<dbReference type="Proteomes" id="UP000015101">
    <property type="component" value="Unassembled WGS sequence"/>
</dbReference>
<dbReference type="GeneID" id="20198039"/>
<dbReference type="HOGENOM" id="CLU_1251852_0_0_1"/>
<keyword evidence="4" id="KW-1185">Reference proteome</keyword>
<gene>
    <name evidence="3" type="primary">20198039</name>
    <name evidence="2" type="ORF">HELRODRAFT_158774</name>
</gene>
<dbReference type="KEGG" id="hro:HELRODRAFT_158774"/>
<organism evidence="3 4">
    <name type="scientific">Helobdella robusta</name>
    <name type="common">Californian leech</name>
    <dbReference type="NCBI Taxonomy" id="6412"/>
    <lineage>
        <taxon>Eukaryota</taxon>
        <taxon>Metazoa</taxon>
        <taxon>Spiralia</taxon>
        <taxon>Lophotrochozoa</taxon>
        <taxon>Annelida</taxon>
        <taxon>Clitellata</taxon>
        <taxon>Hirudinea</taxon>
        <taxon>Rhynchobdellida</taxon>
        <taxon>Glossiphoniidae</taxon>
        <taxon>Helobdella</taxon>
    </lineage>
</organism>
<feature type="compositionally biased region" description="Low complexity" evidence="1">
    <location>
        <begin position="99"/>
        <end position="117"/>
    </location>
</feature>
<reference evidence="4" key="1">
    <citation type="submission" date="2012-12" db="EMBL/GenBank/DDBJ databases">
        <authorList>
            <person name="Hellsten U."/>
            <person name="Grimwood J."/>
            <person name="Chapman J.A."/>
            <person name="Shapiro H."/>
            <person name="Aerts A."/>
            <person name="Otillar R.P."/>
            <person name="Terry A.Y."/>
            <person name="Boore J.L."/>
            <person name="Simakov O."/>
            <person name="Marletaz F."/>
            <person name="Cho S.-J."/>
            <person name="Edsinger-Gonzales E."/>
            <person name="Havlak P."/>
            <person name="Kuo D.-H."/>
            <person name="Larsson T."/>
            <person name="Lv J."/>
            <person name="Arendt D."/>
            <person name="Savage R."/>
            <person name="Osoegawa K."/>
            <person name="de Jong P."/>
            <person name="Lindberg D.R."/>
            <person name="Seaver E.C."/>
            <person name="Weisblat D.A."/>
            <person name="Putnam N.H."/>
            <person name="Grigoriev I.V."/>
            <person name="Rokhsar D.S."/>
        </authorList>
    </citation>
    <scope>NUCLEOTIDE SEQUENCE</scope>
</reference>
<sequence length="221" mass="25323">MDLIANAQLALYISILTEYVPIISVFRLFPASLPHWLDEMNQVNFSQEQPNSSNNANCNGSSNGAYNNVHLSQNYNFNTNHHASSYDQSGENKDEHNQNKSNNASATKNKKNVVSNRSNKKKNKLTKLLSVHEPKKPTELELKIVECKMNSAKLMSEREKIIQMMQDKMIQYNKCEQGEISKQLVGILMEDVSTVQPSVEEVCSFEFFKDYSYISLFTRFH</sequence>
<proteinExistence type="predicted"/>
<dbReference type="EMBL" id="AMQM01000130">
    <property type="status" value="NOT_ANNOTATED_CDS"/>
    <property type="molecule type" value="Genomic_DNA"/>
</dbReference>
<dbReference type="InParanoid" id="T1EN89"/>
<name>T1EN89_HELRO</name>
<evidence type="ECO:0000313" key="2">
    <source>
        <dbReference type="EMBL" id="ESO12290.1"/>
    </source>
</evidence>
<dbReference type="EMBL" id="KB095811">
    <property type="protein sequence ID" value="ESO12290.1"/>
    <property type="molecule type" value="Genomic_DNA"/>
</dbReference>
<accession>T1EN89</accession>
<dbReference type="EnsemblMetazoa" id="HelroT158774">
    <property type="protein sequence ID" value="HelroP158774"/>
    <property type="gene ID" value="HelroG158774"/>
</dbReference>
<dbReference type="CTD" id="20198039"/>
<evidence type="ECO:0000313" key="3">
    <source>
        <dbReference type="EnsemblMetazoa" id="HelroP158774"/>
    </source>
</evidence>
<dbReference type="AlphaFoldDB" id="T1EN89"/>
<feature type="compositionally biased region" description="Polar residues" evidence="1">
    <location>
        <begin position="77"/>
        <end position="89"/>
    </location>
</feature>
<evidence type="ECO:0000256" key="1">
    <source>
        <dbReference type="SAM" id="MobiDB-lite"/>
    </source>
</evidence>
<reference evidence="2 4" key="2">
    <citation type="journal article" date="2013" name="Nature">
        <title>Insights into bilaterian evolution from three spiralian genomes.</title>
        <authorList>
            <person name="Simakov O."/>
            <person name="Marletaz F."/>
            <person name="Cho S.J."/>
            <person name="Edsinger-Gonzales E."/>
            <person name="Havlak P."/>
            <person name="Hellsten U."/>
            <person name="Kuo D.H."/>
            <person name="Larsson T."/>
            <person name="Lv J."/>
            <person name="Arendt D."/>
            <person name="Savage R."/>
            <person name="Osoegawa K."/>
            <person name="de Jong P."/>
            <person name="Grimwood J."/>
            <person name="Chapman J.A."/>
            <person name="Shapiro H."/>
            <person name="Aerts A."/>
            <person name="Otillar R.P."/>
            <person name="Terry A.Y."/>
            <person name="Boore J.L."/>
            <person name="Grigoriev I.V."/>
            <person name="Lindberg D.R."/>
            <person name="Seaver E.C."/>
            <person name="Weisblat D.A."/>
            <person name="Putnam N.H."/>
            <person name="Rokhsar D.S."/>
        </authorList>
    </citation>
    <scope>NUCLEOTIDE SEQUENCE</scope>
</reference>
<dbReference type="RefSeq" id="XP_009009010.1">
    <property type="nucleotide sequence ID" value="XM_009010762.1"/>
</dbReference>
<protein>
    <submittedName>
        <fullName evidence="2 3">Uncharacterized protein</fullName>
    </submittedName>
</protein>
<feature type="region of interest" description="Disordered" evidence="1">
    <location>
        <begin position="77"/>
        <end position="127"/>
    </location>
</feature>
<reference evidence="3" key="3">
    <citation type="submission" date="2015-06" db="UniProtKB">
        <authorList>
            <consortium name="EnsemblMetazoa"/>
        </authorList>
    </citation>
    <scope>IDENTIFICATION</scope>
</reference>